<dbReference type="GO" id="GO:0005886">
    <property type="term" value="C:plasma membrane"/>
    <property type="evidence" value="ECO:0007669"/>
    <property type="project" value="UniProtKB-SubCell"/>
</dbReference>
<dbReference type="AlphaFoldDB" id="A0A317C5H1"/>
<evidence type="ECO:0000256" key="4">
    <source>
        <dbReference type="ARBA" id="ARBA00022475"/>
    </source>
</evidence>
<evidence type="ECO:0000256" key="2">
    <source>
        <dbReference type="ARBA" id="ARBA00006474"/>
    </source>
</evidence>
<comment type="caution">
    <text evidence="20">The sequence shown here is derived from an EMBL/GenBank/DDBJ whole genome shotgun (WGS) entry which is preliminary data.</text>
</comment>
<keyword evidence="9 16" id="KW-0067">ATP-binding</keyword>
<feature type="region of interest" description="Disordered" evidence="17">
    <location>
        <begin position="349"/>
        <end position="380"/>
    </location>
</feature>
<evidence type="ECO:0000256" key="14">
    <source>
        <dbReference type="ARBA" id="ARBA00024784"/>
    </source>
</evidence>
<evidence type="ECO:0000256" key="12">
    <source>
        <dbReference type="ARBA" id="ARBA00023136"/>
    </source>
</evidence>
<dbReference type="Pfam" id="PF13491">
    <property type="entry name" value="FtsK_4TM"/>
    <property type="match status" value="1"/>
</dbReference>
<dbReference type="GO" id="GO:0003677">
    <property type="term" value="F:DNA binding"/>
    <property type="evidence" value="ECO:0007669"/>
    <property type="project" value="UniProtKB-KW"/>
</dbReference>
<evidence type="ECO:0000256" key="13">
    <source>
        <dbReference type="ARBA" id="ARBA00023306"/>
    </source>
</evidence>
<dbReference type="CDD" id="cd01127">
    <property type="entry name" value="TrwB_TraG_TraD_VirD4"/>
    <property type="match status" value="1"/>
</dbReference>
<dbReference type="InterPro" id="IPR002543">
    <property type="entry name" value="FtsK_dom"/>
</dbReference>
<dbReference type="GO" id="GO:0007059">
    <property type="term" value="P:chromosome segregation"/>
    <property type="evidence" value="ECO:0007669"/>
    <property type="project" value="UniProtKB-KW"/>
</dbReference>
<organism evidence="20 21">
    <name type="scientific">Leucothrix arctica</name>
    <dbReference type="NCBI Taxonomy" id="1481894"/>
    <lineage>
        <taxon>Bacteria</taxon>
        <taxon>Pseudomonadati</taxon>
        <taxon>Pseudomonadota</taxon>
        <taxon>Gammaproteobacteria</taxon>
        <taxon>Thiotrichales</taxon>
        <taxon>Thiotrichaceae</taxon>
        <taxon>Leucothrix</taxon>
    </lineage>
</organism>
<name>A0A317C5H1_9GAMM</name>
<evidence type="ECO:0000256" key="11">
    <source>
        <dbReference type="ARBA" id="ARBA00023125"/>
    </source>
</evidence>
<feature type="domain" description="FtsK" evidence="19">
    <location>
        <begin position="515"/>
        <end position="728"/>
    </location>
</feature>
<feature type="binding site" evidence="16">
    <location>
        <begin position="532"/>
        <end position="539"/>
    </location>
    <ligand>
        <name>ATP</name>
        <dbReference type="ChEBI" id="CHEBI:30616"/>
    </ligand>
</feature>
<dbReference type="PANTHER" id="PTHR22683">
    <property type="entry name" value="SPORULATION PROTEIN RELATED"/>
    <property type="match status" value="1"/>
</dbReference>
<dbReference type="InterPro" id="IPR041027">
    <property type="entry name" value="FtsK_alpha"/>
</dbReference>
<dbReference type="OrthoDB" id="9807790at2"/>
<evidence type="ECO:0000256" key="18">
    <source>
        <dbReference type="SAM" id="Phobius"/>
    </source>
</evidence>
<dbReference type="SMART" id="SM00843">
    <property type="entry name" value="Ftsk_gamma"/>
    <property type="match status" value="1"/>
</dbReference>
<sequence>MADNGFGNKLNAKKIVSLQQTSILFFSCLSAVILLALVSFNPQDPSFIQFDSDAIIQNKAGPAGAYLASILIGFLGYLAYLIPLALLYVGFFLFRPMPRQGGLNTWLTVTGVFLALFCGCGLVTLLWPESSLTFKAGGLLGLMMAKAMVAVLGDFGSTVALFCGFFAGLTLILDISWLKVVDKVGEWALWLFEKVMGDPDDLSEGKKESRLKMPKMPKISLPKKKAKEEVAAVSSASSAPKAQPPAKTETKAKKLSIAAAAAVAGVGALVSRKGAAKAEPEELVINIDEMDELDELDEIPTIREVVKTQAEPLSAPPVKITRPAPIAPAQAPAAVEDDFDDEEEYLSPVALPKQKPAAPKKVSAPATANKRPPTEKLGLVPPLDLLEPAPANQDKFSEEQLNDLANSIQTTLADYGINGVEVVDRFPGPVVTRFEIDLPPGTKVSRISGLSKDIARSMRVPSIRIVEVIPGKTTIGIEIPNDTRELVAISEILNAPIFQQSKSPLTIAMGKTIAGNPAIADLAKMPHVLVAGTTGSGKSVAVNAMIMSLLYKSTPEQVKLILIDPKMLELSIYEGIPHLLTSVVTDMKDAANALRWCVGEMERRYAAMSYMKVRNIAGYNQKVQEAIDRGEPITDPSFDPTKHVDVQPSILEPYPYIVVVIDEFADMIMVVGKKVEELIARLAQKARASGIHLILATQRPSVDVITGLIKANIPSRIAFQVSTRIDSRTILDQGGAEQLLGNGDMLYMPPGTGLPQRIHGAFVSDEEVEVTVNYLKENGEPKYLDDVLQDTGGASAPIPGLEPLADSEGDALYDQGVSIVTESRRASISYLQRRLKIGYNRAASMIEDMEKAGVVSETQSNGTREVLAPPPVKD</sequence>
<keyword evidence="4" id="KW-1003">Cell membrane</keyword>
<dbReference type="SMART" id="SM00382">
    <property type="entry name" value="AAA"/>
    <property type="match status" value="1"/>
</dbReference>
<feature type="transmembrane region" description="Helical" evidence="18">
    <location>
        <begin position="21"/>
        <end position="40"/>
    </location>
</feature>
<dbReference type="Pfam" id="PF01580">
    <property type="entry name" value="FtsK_SpoIIIE"/>
    <property type="match status" value="1"/>
</dbReference>
<feature type="region of interest" description="Disordered" evidence="17">
    <location>
        <begin position="854"/>
        <end position="874"/>
    </location>
</feature>
<evidence type="ECO:0000313" key="21">
    <source>
        <dbReference type="Proteomes" id="UP000245506"/>
    </source>
</evidence>
<evidence type="ECO:0000256" key="8">
    <source>
        <dbReference type="ARBA" id="ARBA00022829"/>
    </source>
</evidence>
<dbReference type="FunFam" id="3.40.50.300:FF:000209">
    <property type="entry name" value="Cell division protein FtsK"/>
    <property type="match status" value="1"/>
</dbReference>
<evidence type="ECO:0000256" key="6">
    <source>
        <dbReference type="ARBA" id="ARBA00022692"/>
    </source>
</evidence>
<evidence type="ECO:0000256" key="9">
    <source>
        <dbReference type="ARBA" id="ARBA00022840"/>
    </source>
</evidence>
<dbReference type="Pfam" id="PF09397">
    <property type="entry name" value="FtsK_gamma"/>
    <property type="match status" value="1"/>
</dbReference>
<dbReference type="PANTHER" id="PTHR22683:SF41">
    <property type="entry name" value="DNA TRANSLOCASE FTSK"/>
    <property type="match status" value="1"/>
</dbReference>
<protein>
    <recommendedName>
        <fullName evidence="3">DNA translocase FtsK</fullName>
    </recommendedName>
</protein>
<dbReference type="Proteomes" id="UP000245506">
    <property type="component" value="Unassembled WGS sequence"/>
</dbReference>
<reference evidence="20 21" key="1">
    <citation type="submission" date="2018-05" db="EMBL/GenBank/DDBJ databases">
        <title>Leucothrix arctica sp. nov., isolated from Arctic seawater.</title>
        <authorList>
            <person name="Choi A."/>
            <person name="Baek K."/>
        </authorList>
    </citation>
    <scope>NUCLEOTIDE SEQUENCE [LARGE SCALE GENOMIC DNA]</scope>
    <source>
        <strain evidence="20 21">IMCC9719</strain>
    </source>
</reference>
<keyword evidence="8" id="KW-0159">Chromosome partition</keyword>
<evidence type="ECO:0000259" key="19">
    <source>
        <dbReference type="PROSITE" id="PS50901"/>
    </source>
</evidence>
<dbReference type="Pfam" id="PF17854">
    <property type="entry name" value="FtsK_alpha"/>
    <property type="match status" value="1"/>
</dbReference>
<comment type="function">
    <text evidence="14">Essential cell division protein that coordinates cell division and chromosome segregation. The N-terminus is involved in assembly of the cell-division machinery. The C-terminus functions as a DNA motor that moves dsDNA in an ATP-dependent manner towards the dif recombination site, which is located within the replication terminus region. Translocation stops specifically at Xer-dif sites, where FtsK interacts with the Xer recombinase, allowing activation of chromosome unlinking by recombination. FtsK orienting polar sequences (KOPS) guide the direction of DNA translocation. FtsK can remove proteins from DNA as it translocates, but translocation stops specifically at XerCD-dif site, thereby preventing removal of XerC and XerD from dif.</text>
</comment>
<keyword evidence="11" id="KW-0238">DNA-binding</keyword>
<dbReference type="InterPro" id="IPR027417">
    <property type="entry name" value="P-loop_NTPase"/>
</dbReference>
<dbReference type="InterPro" id="IPR018541">
    <property type="entry name" value="Ftsk_gamma"/>
</dbReference>
<evidence type="ECO:0000256" key="15">
    <source>
        <dbReference type="ARBA" id="ARBA00025923"/>
    </source>
</evidence>
<dbReference type="InterPro" id="IPR036388">
    <property type="entry name" value="WH-like_DNA-bd_sf"/>
</dbReference>
<proteinExistence type="inferred from homology"/>
<evidence type="ECO:0000256" key="17">
    <source>
        <dbReference type="SAM" id="MobiDB-lite"/>
    </source>
</evidence>
<dbReference type="SUPFAM" id="SSF46785">
    <property type="entry name" value="Winged helix' DNA-binding domain"/>
    <property type="match status" value="1"/>
</dbReference>
<keyword evidence="12 18" id="KW-0472">Membrane</keyword>
<accession>A0A317C5H1</accession>
<keyword evidence="10 18" id="KW-1133">Transmembrane helix</keyword>
<keyword evidence="7 16" id="KW-0547">Nucleotide-binding</keyword>
<evidence type="ECO:0000256" key="16">
    <source>
        <dbReference type="PROSITE-ProRule" id="PRU00289"/>
    </source>
</evidence>
<dbReference type="Gene3D" id="3.40.50.300">
    <property type="entry name" value="P-loop containing nucleotide triphosphate hydrolases"/>
    <property type="match status" value="1"/>
</dbReference>
<dbReference type="InterPro" id="IPR003593">
    <property type="entry name" value="AAA+_ATPase"/>
</dbReference>
<dbReference type="Gene3D" id="3.30.980.40">
    <property type="match status" value="1"/>
</dbReference>
<dbReference type="EMBL" id="QGKL01000042">
    <property type="protein sequence ID" value="PWQ93864.1"/>
    <property type="molecule type" value="Genomic_DNA"/>
</dbReference>
<comment type="subcellular location">
    <subcellularLocation>
        <location evidence="1">Cell membrane</location>
        <topology evidence="1">Multi-pass membrane protein</topology>
    </subcellularLocation>
</comment>
<dbReference type="GO" id="GO:0051301">
    <property type="term" value="P:cell division"/>
    <property type="evidence" value="ECO:0007669"/>
    <property type="project" value="UniProtKB-KW"/>
</dbReference>
<keyword evidence="5 20" id="KW-0132">Cell division</keyword>
<comment type="subunit">
    <text evidence="15">Homohexamer. Forms a ring that surrounds DNA.</text>
</comment>
<keyword evidence="13" id="KW-0131">Cell cycle</keyword>
<evidence type="ECO:0000256" key="3">
    <source>
        <dbReference type="ARBA" id="ARBA00020887"/>
    </source>
</evidence>
<dbReference type="InterPro" id="IPR050206">
    <property type="entry name" value="FtsK/SpoIIIE/SftA"/>
</dbReference>
<evidence type="ECO:0000256" key="7">
    <source>
        <dbReference type="ARBA" id="ARBA00022741"/>
    </source>
</evidence>
<dbReference type="GO" id="GO:0005524">
    <property type="term" value="F:ATP binding"/>
    <property type="evidence" value="ECO:0007669"/>
    <property type="project" value="UniProtKB-UniRule"/>
</dbReference>
<feature type="transmembrane region" description="Helical" evidence="18">
    <location>
        <begin position="66"/>
        <end position="94"/>
    </location>
</feature>
<dbReference type="SUPFAM" id="SSF52540">
    <property type="entry name" value="P-loop containing nucleoside triphosphate hydrolases"/>
    <property type="match status" value="1"/>
</dbReference>
<evidence type="ECO:0000256" key="5">
    <source>
        <dbReference type="ARBA" id="ARBA00022618"/>
    </source>
</evidence>
<dbReference type="PROSITE" id="PS50901">
    <property type="entry name" value="FTSK"/>
    <property type="match status" value="1"/>
</dbReference>
<keyword evidence="6 18" id="KW-0812">Transmembrane</keyword>
<dbReference type="RefSeq" id="WP_109826255.1">
    <property type="nucleotide sequence ID" value="NZ_QGKL01000042.1"/>
</dbReference>
<comment type="similarity">
    <text evidence="2">Belongs to the FtsK/SpoIIIE/SftA family.</text>
</comment>
<gene>
    <name evidence="20" type="ORF">DKT75_19885</name>
</gene>
<dbReference type="InterPro" id="IPR036390">
    <property type="entry name" value="WH_DNA-bd_sf"/>
</dbReference>
<feature type="transmembrane region" description="Helical" evidence="18">
    <location>
        <begin position="106"/>
        <end position="127"/>
    </location>
</feature>
<feature type="transmembrane region" description="Helical" evidence="18">
    <location>
        <begin position="147"/>
        <end position="173"/>
    </location>
</feature>
<evidence type="ECO:0000256" key="1">
    <source>
        <dbReference type="ARBA" id="ARBA00004651"/>
    </source>
</evidence>
<dbReference type="InterPro" id="IPR025199">
    <property type="entry name" value="FtsK_4TM"/>
</dbReference>
<evidence type="ECO:0000313" key="20">
    <source>
        <dbReference type="EMBL" id="PWQ93864.1"/>
    </source>
</evidence>
<keyword evidence="21" id="KW-1185">Reference proteome</keyword>
<dbReference type="Gene3D" id="1.10.10.10">
    <property type="entry name" value="Winged helix-like DNA-binding domain superfamily/Winged helix DNA-binding domain"/>
    <property type="match status" value="1"/>
</dbReference>
<evidence type="ECO:0000256" key="10">
    <source>
        <dbReference type="ARBA" id="ARBA00022989"/>
    </source>
</evidence>
<feature type="compositionally biased region" description="Low complexity" evidence="17">
    <location>
        <begin position="349"/>
        <end position="366"/>
    </location>
</feature>